<organism evidence="2 3">
    <name type="scientific">Loxostege sticticalis</name>
    <name type="common">Beet webworm moth</name>
    <dbReference type="NCBI Taxonomy" id="481309"/>
    <lineage>
        <taxon>Eukaryota</taxon>
        <taxon>Metazoa</taxon>
        <taxon>Ecdysozoa</taxon>
        <taxon>Arthropoda</taxon>
        <taxon>Hexapoda</taxon>
        <taxon>Insecta</taxon>
        <taxon>Pterygota</taxon>
        <taxon>Neoptera</taxon>
        <taxon>Endopterygota</taxon>
        <taxon>Lepidoptera</taxon>
        <taxon>Glossata</taxon>
        <taxon>Ditrysia</taxon>
        <taxon>Pyraloidea</taxon>
        <taxon>Crambidae</taxon>
        <taxon>Pyraustinae</taxon>
        <taxon>Loxostege</taxon>
    </lineage>
</organism>
<reference evidence="2 3" key="1">
    <citation type="submission" date="2024-06" db="EMBL/GenBank/DDBJ databases">
        <title>A chromosome-level genome assembly of beet webworm, Loxostege sticticalis.</title>
        <authorList>
            <person name="Zhang Y."/>
        </authorList>
    </citation>
    <scope>NUCLEOTIDE SEQUENCE [LARGE SCALE GENOMIC DNA]</scope>
    <source>
        <strain evidence="2">AQ028</strain>
        <tissue evidence="2">Male pupae</tissue>
    </source>
</reference>
<evidence type="ECO:0000313" key="3">
    <source>
        <dbReference type="Proteomes" id="UP001549921"/>
    </source>
</evidence>
<gene>
    <name evidence="2" type="ORF">ABMA28_008869</name>
</gene>
<sequence>MRGKRSVRSFSYRARTHHGPRSLRALHGLHSTLHHRACLLVRVTTDAPSLGHSVLNLRNIYITRHIPSANRTARSQAGSRTGEPSSCHFGFRLRWSAASRPPPRLAFTSRYRGPDRLLCENVDVTAVATFGGKIKKCELVGRSGRPAARGTCRSIVGRVREAPARDVSRAPPRRASAALNGHHGGRRCHRATAPPPPVYALII</sequence>
<feature type="compositionally biased region" description="Low complexity" evidence="1">
    <location>
        <begin position="169"/>
        <end position="178"/>
    </location>
</feature>
<dbReference type="Proteomes" id="UP001549921">
    <property type="component" value="Unassembled WGS sequence"/>
</dbReference>
<feature type="region of interest" description="Disordered" evidence="1">
    <location>
        <begin position="163"/>
        <end position="192"/>
    </location>
</feature>
<evidence type="ECO:0000313" key="2">
    <source>
        <dbReference type="EMBL" id="KAL0818397.1"/>
    </source>
</evidence>
<comment type="caution">
    <text evidence="2">The sequence shown here is derived from an EMBL/GenBank/DDBJ whole genome shotgun (WGS) entry which is preliminary data.</text>
</comment>
<name>A0ABD0SFE4_LOXSC</name>
<evidence type="ECO:0000256" key="1">
    <source>
        <dbReference type="SAM" id="MobiDB-lite"/>
    </source>
</evidence>
<dbReference type="AlphaFoldDB" id="A0ABD0SFE4"/>
<accession>A0ABD0SFE4</accession>
<proteinExistence type="predicted"/>
<protein>
    <submittedName>
        <fullName evidence="2">Uncharacterized protein</fullName>
    </submittedName>
</protein>
<dbReference type="EMBL" id="JBEDNZ010000022">
    <property type="protein sequence ID" value="KAL0818397.1"/>
    <property type="molecule type" value="Genomic_DNA"/>
</dbReference>